<dbReference type="SUPFAM" id="SSF57667">
    <property type="entry name" value="beta-beta-alpha zinc fingers"/>
    <property type="match status" value="5"/>
</dbReference>
<dbReference type="GeneID" id="114243412"/>
<comment type="subcellular location">
    <subcellularLocation>
        <location evidence="1">Nucleus</location>
    </subcellularLocation>
</comment>
<keyword evidence="15" id="KW-1185">Reference proteome</keyword>
<evidence type="ECO:0000256" key="7">
    <source>
        <dbReference type="ARBA" id="ARBA00023015"/>
    </source>
</evidence>
<dbReference type="PROSITE" id="PS51915">
    <property type="entry name" value="ZAD"/>
    <property type="match status" value="1"/>
</dbReference>
<evidence type="ECO:0000256" key="6">
    <source>
        <dbReference type="ARBA" id="ARBA00022833"/>
    </source>
</evidence>
<feature type="binding site" evidence="12">
    <location>
        <position position="13"/>
    </location>
    <ligand>
        <name>Zn(2+)</name>
        <dbReference type="ChEBI" id="CHEBI:29105"/>
    </ligand>
</feature>
<dbReference type="GO" id="GO:0001227">
    <property type="term" value="F:DNA-binding transcription repressor activity, RNA polymerase II-specific"/>
    <property type="evidence" value="ECO:0007669"/>
    <property type="project" value="TreeGrafter"/>
</dbReference>
<dbReference type="FunFam" id="3.30.160.60:FF:001480">
    <property type="entry name" value="Si:cabz01071911.3"/>
    <property type="match status" value="1"/>
</dbReference>
<evidence type="ECO:0000259" key="13">
    <source>
        <dbReference type="PROSITE" id="PS50157"/>
    </source>
</evidence>
<dbReference type="GO" id="GO:0008270">
    <property type="term" value="F:zinc ion binding"/>
    <property type="evidence" value="ECO:0007669"/>
    <property type="project" value="UniProtKB-UniRule"/>
</dbReference>
<evidence type="ECO:0000256" key="10">
    <source>
        <dbReference type="ARBA" id="ARBA00023242"/>
    </source>
</evidence>
<name>A0A6J2JR05_BOMMA</name>
<keyword evidence="4" id="KW-0677">Repeat</keyword>
<dbReference type="GO" id="GO:0005654">
    <property type="term" value="C:nucleoplasm"/>
    <property type="evidence" value="ECO:0007669"/>
    <property type="project" value="TreeGrafter"/>
</dbReference>
<dbReference type="Gene3D" id="3.40.1800.20">
    <property type="match status" value="1"/>
</dbReference>
<keyword evidence="9" id="KW-0804">Transcription</keyword>
<feature type="binding site" evidence="12">
    <location>
        <position position="64"/>
    </location>
    <ligand>
        <name>Zn(2+)</name>
        <dbReference type="ChEBI" id="CHEBI:29105"/>
    </ligand>
</feature>
<proteinExistence type="inferred from homology"/>
<dbReference type="PANTHER" id="PTHR24399">
    <property type="entry name" value="ZINC FINGER AND BTB DOMAIN-CONTAINING"/>
    <property type="match status" value="1"/>
</dbReference>
<protein>
    <submittedName>
        <fullName evidence="16">Zinc finger protein 260-like isoform X1</fullName>
    </submittedName>
</protein>
<sequence>MESKRNRSNYGKCRCCLTKGYHKDIMKEYYHDGIREVYFDLFMECFNMFLSTNEKLTTLICKSCITKLRHASSFKLMAENTEKQLLDELVLRDDKNTVFVNVPVEDAILDDDLIIKAEELTEVKEEPPDSEPMETDFDTDYIDNDSDVTTKNHSDTEKMVKGESELLARFDRTELKMLPTRRALRDLCPNYVRHLELLKGIEVVPRMVRKLLQENTRLTNSKRVYVTEKVAQIVNSSTLLENSNMTPFRSRARNGYPCFYCRNVFENLEKLREHTAMHKKNEIARVLRTYGSECFLVNVDVTDLMCTICDKKMSNVNELKSHLSKVHEKKIYTEFSDKVVPYKLSRDNFECQFCGCNFETFGAIERHMNVHFRNYVCKECGAGFVTKYRLKVHVKGHSDGVFPCEMCGKIFTTQQKHKNHVDTVHKMVKRFKCTQCPERFTEYFRRQRHMVEVHGVAPLQYRCNVCDKIFERRYTLSRHMKRDHLEERDFQCELCSYKCFSNNELSMHMIKHNGERIYECSVCKKSYARKKTLSEHMRIHNNDRRFACAVCGQAFVQKCSLKGHMKTHHLEYNIP</sequence>
<dbReference type="SMART" id="SM00868">
    <property type="entry name" value="zf-AD"/>
    <property type="match status" value="1"/>
</dbReference>
<evidence type="ECO:0000259" key="14">
    <source>
        <dbReference type="PROSITE" id="PS51915"/>
    </source>
</evidence>
<dbReference type="AlphaFoldDB" id="A0A6J2JR05"/>
<dbReference type="PANTHER" id="PTHR24399:SF70">
    <property type="entry name" value="C2H2-TYPE DOMAIN-CONTAINING PROTEIN"/>
    <property type="match status" value="1"/>
</dbReference>
<feature type="binding site" evidence="12">
    <location>
        <position position="16"/>
    </location>
    <ligand>
        <name>Zn(2+)</name>
        <dbReference type="ChEBI" id="CHEBI:29105"/>
    </ligand>
</feature>
<feature type="domain" description="C2H2-type" evidence="13">
    <location>
        <begin position="375"/>
        <end position="398"/>
    </location>
</feature>
<dbReference type="Proteomes" id="UP000504629">
    <property type="component" value="Unplaced"/>
</dbReference>
<accession>A0A6J2JR05</accession>
<keyword evidence="7" id="KW-0805">Transcription regulation</keyword>
<evidence type="ECO:0000256" key="8">
    <source>
        <dbReference type="ARBA" id="ARBA00023125"/>
    </source>
</evidence>
<feature type="domain" description="C2H2-type" evidence="13">
    <location>
        <begin position="256"/>
        <end position="283"/>
    </location>
</feature>
<dbReference type="InterPro" id="IPR012934">
    <property type="entry name" value="Znf_AD"/>
</dbReference>
<dbReference type="SMART" id="SM00355">
    <property type="entry name" value="ZnF_C2H2"/>
    <property type="match status" value="10"/>
</dbReference>
<keyword evidence="8" id="KW-0238">DNA-binding</keyword>
<evidence type="ECO:0000256" key="5">
    <source>
        <dbReference type="ARBA" id="ARBA00022771"/>
    </source>
</evidence>
<evidence type="ECO:0000256" key="3">
    <source>
        <dbReference type="ARBA" id="ARBA00022723"/>
    </source>
</evidence>
<dbReference type="OrthoDB" id="8117402at2759"/>
<dbReference type="SUPFAM" id="SSF57716">
    <property type="entry name" value="Glucocorticoid receptor-like (DNA-binding domain)"/>
    <property type="match status" value="1"/>
</dbReference>
<feature type="domain" description="C2H2-type" evidence="13">
    <location>
        <begin position="490"/>
        <end position="517"/>
    </location>
</feature>
<dbReference type="InterPro" id="IPR036236">
    <property type="entry name" value="Znf_C2H2_sf"/>
</dbReference>
<dbReference type="PROSITE" id="PS50157">
    <property type="entry name" value="ZINC_FINGER_C2H2_2"/>
    <property type="match status" value="9"/>
</dbReference>
<feature type="domain" description="C2H2-type" evidence="13">
    <location>
        <begin position="402"/>
        <end position="430"/>
    </location>
</feature>
<dbReference type="GO" id="GO:0000978">
    <property type="term" value="F:RNA polymerase II cis-regulatory region sequence-specific DNA binding"/>
    <property type="evidence" value="ECO:0007669"/>
    <property type="project" value="TreeGrafter"/>
</dbReference>
<gene>
    <name evidence="16" type="primary">LOC114243412</name>
</gene>
<feature type="domain" description="C2H2-type" evidence="13">
    <location>
        <begin position="431"/>
        <end position="454"/>
    </location>
</feature>
<evidence type="ECO:0000256" key="1">
    <source>
        <dbReference type="ARBA" id="ARBA00004123"/>
    </source>
</evidence>
<evidence type="ECO:0000256" key="11">
    <source>
        <dbReference type="PROSITE-ProRule" id="PRU00042"/>
    </source>
</evidence>
<evidence type="ECO:0000313" key="15">
    <source>
        <dbReference type="Proteomes" id="UP000504629"/>
    </source>
</evidence>
<feature type="domain" description="C2H2-type" evidence="13">
    <location>
        <begin position="349"/>
        <end position="371"/>
    </location>
</feature>
<feature type="binding site" evidence="12">
    <location>
        <position position="61"/>
    </location>
    <ligand>
        <name>Zn(2+)</name>
        <dbReference type="ChEBI" id="CHEBI:29105"/>
    </ligand>
</feature>
<dbReference type="KEGG" id="bman:114243412"/>
<comment type="similarity">
    <text evidence="2">Belongs to the krueppel C2H2-type zinc-finger protein family.</text>
</comment>
<evidence type="ECO:0000256" key="4">
    <source>
        <dbReference type="ARBA" id="ARBA00022737"/>
    </source>
</evidence>
<dbReference type="RefSeq" id="XP_028030699.1">
    <property type="nucleotide sequence ID" value="XM_028174898.1"/>
</dbReference>
<feature type="domain" description="C2H2-type" evidence="13">
    <location>
        <begin position="461"/>
        <end position="489"/>
    </location>
</feature>
<keyword evidence="6 12" id="KW-0862">Zinc</keyword>
<reference evidence="16" key="1">
    <citation type="submission" date="2025-08" db="UniProtKB">
        <authorList>
            <consortium name="RefSeq"/>
        </authorList>
    </citation>
    <scope>IDENTIFICATION</scope>
    <source>
        <tissue evidence="16">Silk gland</tissue>
    </source>
</reference>
<evidence type="ECO:0000256" key="12">
    <source>
        <dbReference type="PROSITE-ProRule" id="PRU01263"/>
    </source>
</evidence>
<dbReference type="Pfam" id="PF00096">
    <property type="entry name" value="zf-C2H2"/>
    <property type="match status" value="3"/>
</dbReference>
<keyword evidence="5 11" id="KW-0863">Zinc-finger</keyword>
<dbReference type="InterPro" id="IPR013087">
    <property type="entry name" value="Znf_C2H2_type"/>
</dbReference>
<evidence type="ECO:0000313" key="16">
    <source>
        <dbReference type="RefSeq" id="XP_028030699.1"/>
    </source>
</evidence>
<feature type="domain" description="C2H2-type" evidence="13">
    <location>
        <begin position="546"/>
        <end position="573"/>
    </location>
</feature>
<organism evidence="15 16">
    <name type="scientific">Bombyx mandarina</name>
    <name type="common">Wild silk moth</name>
    <name type="synonym">Wild silkworm</name>
    <dbReference type="NCBI Taxonomy" id="7092"/>
    <lineage>
        <taxon>Eukaryota</taxon>
        <taxon>Metazoa</taxon>
        <taxon>Ecdysozoa</taxon>
        <taxon>Arthropoda</taxon>
        <taxon>Hexapoda</taxon>
        <taxon>Insecta</taxon>
        <taxon>Pterygota</taxon>
        <taxon>Neoptera</taxon>
        <taxon>Endopterygota</taxon>
        <taxon>Lepidoptera</taxon>
        <taxon>Glossata</taxon>
        <taxon>Ditrysia</taxon>
        <taxon>Bombycoidea</taxon>
        <taxon>Bombycidae</taxon>
        <taxon>Bombycinae</taxon>
        <taxon>Bombyx</taxon>
    </lineage>
</organism>
<feature type="domain" description="ZAD" evidence="14">
    <location>
        <begin position="11"/>
        <end position="88"/>
    </location>
</feature>
<evidence type="ECO:0000256" key="9">
    <source>
        <dbReference type="ARBA" id="ARBA00023163"/>
    </source>
</evidence>
<dbReference type="PROSITE" id="PS00028">
    <property type="entry name" value="ZINC_FINGER_C2H2_1"/>
    <property type="match status" value="9"/>
</dbReference>
<keyword evidence="10" id="KW-0539">Nucleus</keyword>
<evidence type="ECO:0000256" key="2">
    <source>
        <dbReference type="ARBA" id="ARBA00006991"/>
    </source>
</evidence>
<feature type="domain" description="C2H2-type" evidence="13">
    <location>
        <begin position="518"/>
        <end position="545"/>
    </location>
</feature>
<keyword evidence="3 12" id="KW-0479">Metal-binding</keyword>
<dbReference type="FunFam" id="3.30.160.60:FF:000446">
    <property type="entry name" value="Zinc finger protein"/>
    <property type="match status" value="1"/>
</dbReference>
<dbReference type="Gene3D" id="3.30.160.60">
    <property type="entry name" value="Classic Zinc Finger"/>
    <property type="match status" value="6"/>
</dbReference>
<dbReference type="Pfam" id="PF07776">
    <property type="entry name" value="zf-AD"/>
    <property type="match status" value="1"/>
</dbReference>
<dbReference type="Pfam" id="PF13894">
    <property type="entry name" value="zf-C2H2_4"/>
    <property type="match status" value="1"/>
</dbReference>